<dbReference type="Proteomes" id="UP000076959">
    <property type="component" value="Unassembled WGS sequence"/>
</dbReference>
<keyword evidence="2" id="KW-1185">Reference proteome</keyword>
<gene>
    <name evidence="1" type="ORF">AYJ54_18590</name>
</gene>
<dbReference type="EMBL" id="LUUB01000072">
    <property type="protein sequence ID" value="OAF06948.1"/>
    <property type="molecule type" value="Genomic_DNA"/>
</dbReference>
<evidence type="ECO:0000313" key="2">
    <source>
        <dbReference type="Proteomes" id="UP000076959"/>
    </source>
</evidence>
<accession>A0A176YJB7</accession>
<proteinExistence type="predicted"/>
<organism evidence="1 2">
    <name type="scientific">Bradyrhizobium centrolobii</name>
    <dbReference type="NCBI Taxonomy" id="1505087"/>
    <lineage>
        <taxon>Bacteria</taxon>
        <taxon>Pseudomonadati</taxon>
        <taxon>Pseudomonadota</taxon>
        <taxon>Alphaproteobacteria</taxon>
        <taxon>Hyphomicrobiales</taxon>
        <taxon>Nitrobacteraceae</taxon>
        <taxon>Bradyrhizobium</taxon>
    </lineage>
</organism>
<reference evidence="1 2" key="1">
    <citation type="submission" date="2016-03" db="EMBL/GenBank/DDBJ databases">
        <title>Draft Genome Sequence of the Strain BR 10245 (Bradyrhizobium sp.) isolated from nodules of Centrolobium paraense.</title>
        <authorList>
            <person name="Simoes-Araujo J.L.Sr."/>
            <person name="Barauna A.C."/>
            <person name="Silva K."/>
            <person name="Zilli J.E."/>
        </authorList>
    </citation>
    <scope>NUCLEOTIDE SEQUENCE [LARGE SCALE GENOMIC DNA]</scope>
    <source>
        <strain evidence="1 2">BR 10245</strain>
    </source>
</reference>
<dbReference type="AlphaFoldDB" id="A0A176YJB7"/>
<comment type="caution">
    <text evidence="1">The sequence shown here is derived from an EMBL/GenBank/DDBJ whole genome shotgun (WGS) entry which is preliminary data.</text>
</comment>
<protein>
    <submittedName>
        <fullName evidence="1">Uncharacterized protein</fullName>
    </submittedName>
</protein>
<sequence>MHLHRTRISGLRGFGLPERLPDRPDPVKILGLLRRERDRPLEMRDCLVALVELEADLAKLAVEAGVVRRLFQQFAQQGPGDRQLPGLDQRLNQIRPRRPMARIETQRLEVKPIASRAMPVR</sequence>
<evidence type="ECO:0000313" key="1">
    <source>
        <dbReference type="EMBL" id="OAF06948.1"/>
    </source>
</evidence>
<name>A0A176YJB7_9BRAD</name>